<protein>
    <recommendedName>
        <fullName evidence="2">Integrase zinc-binding domain-containing protein</fullName>
    </recommendedName>
</protein>
<dbReference type="AlphaFoldDB" id="A0A2I0JWD4"/>
<feature type="compositionally biased region" description="Low complexity" evidence="1">
    <location>
        <begin position="178"/>
        <end position="199"/>
    </location>
</feature>
<keyword evidence="4" id="KW-1185">Reference proteome</keyword>
<comment type="caution">
    <text evidence="3">The sequence shown here is derived from an EMBL/GenBank/DDBJ whole genome shotgun (WGS) entry which is preliminary data.</text>
</comment>
<dbReference type="PANTHER" id="PTHR37984:SF5">
    <property type="entry name" value="PROTEIN NYNRIN-LIKE"/>
    <property type="match status" value="1"/>
</dbReference>
<evidence type="ECO:0000313" key="4">
    <source>
        <dbReference type="Proteomes" id="UP000233551"/>
    </source>
</evidence>
<feature type="compositionally biased region" description="Basic residues" evidence="1">
    <location>
        <begin position="167"/>
        <end position="177"/>
    </location>
</feature>
<evidence type="ECO:0000313" key="3">
    <source>
        <dbReference type="EMBL" id="PKI60190.1"/>
    </source>
</evidence>
<sequence length="206" mass="23197">MRAKLVGFKELKGEYAQDEDFVATWSKLERHEAASDFHIFKGYLMRGNQLCIPRTSLREKLIQDLHGGGLGAHFGRDKTLAAISESFYWPKLRRDVEKYVQRFSKMAHFIPCRKTTDASSVARLFFKEEPLYPELPSSRSSFSQMGEIDVEAPGAEFMEKFDGANRKLYKPGKKSNKKGNLSKVKGSLGSEKSSSSPSSKAKDNSS</sequence>
<name>A0A2I0JWD4_PUNGR</name>
<dbReference type="InterPro" id="IPR050951">
    <property type="entry name" value="Retrovirus_Pol_polyprotein"/>
</dbReference>
<organism evidence="3 4">
    <name type="scientific">Punica granatum</name>
    <name type="common">Pomegranate</name>
    <dbReference type="NCBI Taxonomy" id="22663"/>
    <lineage>
        <taxon>Eukaryota</taxon>
        <taxon>Viridiplantae</taxon>
        <taxon>Streptophyta</taxon>
        <taxon>Embryophyta</taxon>
        <taxon>Tracheophyta</taxon>
        <taxon>Spermatophyta</taxon>
        <taxon>Magnoliopsida</taxon>
        <taxon>eudicotyledons</taxon>
        <taxon>Gunneridae</taxon>
        <taxon>Pentapetalae</taxon>
        <taxon>rosids</taxon>
        <taxon>malvids</taxon>
        <taxon>Myrtales</taxon>
        <taxon>Lythraceae</taxon>
        <taxon>Punica</taxon>
    </lineage>
</organism>
<proteinExistence type="predicted"/>
<feature type="region of interest" description="Disordered" evidence="1">
    <location>
        <begin position="167"/>
        <end position="206"/>
    </location>
</feature>
<evidence type="ECO:0000259" key="2">
    <source>
        <dbReference type="Pfam" id="PF17921"/>
    </source>
</evidence>
<accession>A0A2I0JWD4</accession>
<dbReference type="Pfam" id="PF17921">
    <property type="entry name" value="Integrase_H2C2"/>
    <property type="match status" value="1"/>
</dbReference>
<reference evidence="3 4" key="1">
    <citation type="submission" date="2017-11" db="EMBL/GenBank/DDBJ databases">
        <title>De-novo sequencing of pomegranate (Punica granatum L.) genome.</title>
        <authorList>
            <person name="Akparov Z."/>
            <person name="Amiraslanov A."/>
            <person name="Hajiyeva S."/>
            <person name="Abbasov M."/>
            <person name="Kaur K."/>
            <person name="Hamwieh A."/>
            <person name="Solovyev V."/>
            <person name="Salamov A."/>
            <person name="Braich B."/>
            <person name="Kosarev P."/>
            <person name="Mahmoud A."/>
            <person name="Hajiyev E."/>
            <person name="Babayeva S."/>
            <person name="Izzatullayeva V."/>
            <person name="Mammadov A."/>
            <person name="Mammadov A."/>
            <person name="Sharifova S."/>
            <person name="Ojaghi J."/>
            <person name="Eynullazada K."/>
            <person name="Bayramov B."/>
            <person name="Abdulazimova A."/>
            <person name="Shahmuradov I."/>
        </authorList>
    </citation>
    <scope>NUCLEOTIDE SEQUENCE [LARGE SCALE GENOMIC DNA]</scope>
    <source>
        <strain evidence="4">cv. AG2017</strain>
        <tissue evidence="3">Leaf</tissue>
    </source>
</reference>
<dbReference type="InterPro" id="IPR041588">
    <property type="entry name" value="Integrase_H2C2"/>
</dbReference>
<dbReference type="Proteomes" id="UP000233551">
    <property type="component" value="Unassembled WGS sequence"/>
</dbReference>
<gene>
    <name evidence="3" type="ORF">CRG98_019378</name>
</gene>
<dbReference type="PANTHER" id="PTHR37984">
    <property type="entry name" value="PROTEIN CBG26694"/>
    <property type="match status" value="1"/>
</dbReference>
<dbReference type="EMBL" id="PGOL01001181">
    <property type="protein sequence ID" value="PKI60190.1"/>
    <property type="molecule type" value="Genomic_DNA"/>
</dbReference>
<evidence type="ECO:0000256" key="1">
    <source>
        <dbReference type="SAM" id="MobiDB-lite"/>
    </source>
</evidence>
<dbReference type="Gene3D" id="1.10.340.70">
    <property type="match status" value="1"/>
</dbReference>
<feature type="domain" description="Integrase zinc-binding" evidence="2">
    <location>
        <begin position="55"/>
        <end position="102"/>
    </location>
</feature>